<evidence type="ECO:0000256" key="3">
    <source>
        <dbReference type="ARBA" id="ARBA00021718"/>
    </source>
</evidence>
<evidence type="ECO:0000313" key="10">
    <source>
        <dbReference type="EMBL" id="OWY36200.1"/>
    </source>
</evidence>
<keyword evidence="11" id="KW-1185">Reference proteome</keyword>
<dbReference type="GO" id="GO:0044780">
    <property type="term" value="P:bacterial-type flagellum assembly"/>
    <property type="evidence" value="ECO:0007669"/>
    <property type="project" value="InterPro"/>
</dbReference>
<comment type="subcellular location">
    <subcellularLocation>
        <location evidence="1 9">Cell membrane</location>
        <topology evidence="1">Multi-pass membrane protein</topology>
    </subcellularLocation>
    <subcellularLocation>
        <location evidence="9">Bacterial flagellum basal body</location>
    </subcellularLocation>
</comment>
<dbReference type="InterPro" id="IPR002191">
    <property type="entry name" value="Bac_export_3"/>
</dbReference>
<keyword evidence="5 9" id="KW-0812">Transmembrane</keyword>
<comment type="caution">
    <text evidence="10">The sequence shown here is derived from an EMBL/GenBank/DDBJ whole genome shotgun (WGS) entry which is preliminary data.</text>
</comment>
<dbReference type="Proteomes" id="UP000214747">
    <property type="component" value="Unassembled WGS sequence"/>
</dbReference>
<feature type="transmembrane region" description="Helical" evidence="9">
    <location>
        <begin position="56"/>
        <end position="77"/>
    </location>
</feature>
<evidence type="ECO:0000256" key="9">
    <source>
        <dbReference type="RuleBase" id="RU364090"/>
    </source>
</evidence>
<keyword evidence="4 9" id="KW-1003">Cell membrane</keyword>
<keyword evidence="7 9" id="KW-0472">Membrane</keyword>
<dbReference type="EMBL" id="NJGV01000002">
    <property type="protein sequence ID" value="OWY36200.1"/>
    <property type="molecule type" value="Genomic_DNA"/>
</dbReference>
<name>A0A225SYQ9_9BURK</name>
<dbReference type="PANTHER" id="PTHR34040">
    <property type="entry name" value="FLAGELLAR BIOSYNTHETIC PROTEIN FLIQ"/>
    <property type="match status" value="1"/>
</dbReference>
<keyword evidence="10" id="KW-0282">Flagellum</keyword>
<dbReference type="PIRSF" id="PIRSF004669">
    <property type="entry name" value="FliQ"/>
    <property type="match status" value="1"/>
</dbReference>
<comment type="function">
    <text evidence="9">Role in flagellar biosynthesis.</text>
</comment>
<organism evidence="10 11">
    <name type="scientific">Herbaspirillum aquaticum</name>
    <dbReference type="NCBI Taxonomy" id="568783"/>
    <lineage>
        <taxon>Bacteria</taxon>
        <taxon>Pseudomonadati</taxon>
        <taxon>Pseudomonadota</taxon>
        <taxon>Betaproteobacteria</taxon>
        <taxon>Burkholderiales</taxon>
        <taxon>Oxalobacteraceae</taxon>
        <taxon>Herbaspirillum</taxon>
    </lineage>
</organism>
<dbReference type="Pfam" id="PF01313">
    <property type="entry name" value="Bac_export_3"/>
    <property type="match status" value="1"/>
</dbReference>
<dbReference type="AlphaFoldDB" id="A0A225SYQ9"/>
<evidence type="ECO:0000313" key="11">
    <source>
        <dbReference type="Proteomes" id="UP000214747"/>
    </source>
</evidence>
<dbReference type="NCBIfam" id="TIGR01402">
    <property type="entry name" value="fliQ"/>
    <property type="match status" value="1"/>
</dbReference>
<evidence type="ECO:0000256" key="6">
    <source>
        <dbReference type="ARBA" id="ARBA00022989"/>
    </source>
</evidence>
<dbReference type="InterPro" id="IPR006305">
    <property type="entry name" value="FliQ"/>
</dbReference>
<comment type="similarity">
    <text evidence="2 9">Belongs to the FliQ/MopD/SpaQ family.</text>
</comment>
<evidence type="ECO:0000256" key="8">
    <source>
        <dbReference type="ARBA" id="ARBA00023143"/>
    </source>
</evidence>
<dbReference type="GO" id="GO:0005886">
    <property type="term" value="C:plasma membrane"/>
    <property type="evidence" value="ECO:0007669"/>
    <property type="project" value="UniProtKB-SubCell"/>
</dbReference>
<accession>A0A225SYQ9</accession>
<keyword evidence="10" id="KW-0966">Cell projection</keyword>
<dbReference type="PRINTS" id="PR00952">
    <property type="entry name" value="TYPE3IMQPROT"/>
</dbReference>
<dbReference type="GO" id="GO:0009425">
    <property type="term" value="C:bacterial-type flagellum basal body"/>
    <property type="evidence" value="ECO:0007669"/>
    <property type="project" value="UniProtKB-SubCell"/>
</dbReference>
<dbReference type="PANTHER" id="PTHR34040:SF2">
    <property type="entry name" value="FLAGELLAR BIOSYNTHETIC PROTEIN FLIQ"/>
    <property type="match status" value="1"/>
</dbReference>
<protein>
    <recommendedName>
        <fullName evidence="3 9">Flagellar biosynthetic protein FliQ</fullName>
    </recommendedName>
</protein>
<proteinExistence type="inferred from homology"/>
<reference evidence="10 11" key="1">
    <citation type="journal article" date="2010" name="Int. J. Syst. Evol. Microbiol.">
        <title>Reclassification of Herbaspirillum putei as a later heterotypic synonym of Herbaspirillum huttiense, with the description of H. huttiense subsp. huttiense subsp. nov. and H. huttiense subsp. putei subsp. nov., comb. nov., and description of Herbaspirillum aquaticum sp. nov.</title>
        <authorList>
            <person name="Dobritsa A.P."/>
            <person name="Reddy M.C."/>
            <person name="Samadpour M."/>
        </authorList>
    </citation>
    <scope>NUCLEOTIDE SEQUENCE [LARGE SCALE GENOMIC DNA]</scope>
    <source>
        <strain evidence="10 11">IEH 4430</strain>
    </source>
</reference>
<evidence type="ECO:0000256" key="1">
    <source>
        <dbReference type="ARBA" id="ARBA00004651"/>
    </source>
</evidence>
<evidence type="ECO:0000256" key="7">
    <source>
        <dbReference type="ARBA" id="ARBA00023136"/>
    </source>
</evidence>
<dbReference type="RefSeq" id="WP_088753754.1">
    <property type="nucleotide sequence ID" value="NZ_NJGV01000002.1"/>
</dbReference>
<sequence>MTPESVMTMGRQAMEVTLLIAAPMLITALLIGLLVSIFQAATQINEQTLTFIPKLVGVFLALIIAGPWMLTVILDYMHTMFSGIPAMVQ</sequence>
<evidence type="ECO:0000256" key="4">
    <source>
        <dbReference type="ARBA" id="ARBA00022475"/>
    </source>
</evidence>
<keyword evidence="10" id="KW-0969">Cilium</keyword>
<evidence type="ECO:0000256" key="2">
    <source>
        <dbReference type="ARBA" id="ARBA00006156"/>
    </source>
</evidence>
<gene>
    <name evidence="9 10" type="primary">fliQ</name>
    <name evidence="10" type="ORF">CEJ45_03045</name>
</gene>
<evidence type="ECO:0000256" key="5">
    <source>
        <dbReference type="ARBA" id="ARBA00022692"/>
    </source>
</evidence>
<dbReference type="GO" id="GO:0009306">
    <property type="term" value="P:protein secretion"/>
    <property type="evidence" value="ECO:0007669"/>
    <property type="project" value="InterPro"/>
</dbReference>
<keyword evidence="8 9" id="KW-0975">Bacterial flagellum</keyword>
<keyword evidence="6 9" id="KW-1133">Transmembrane helix</keyword>